<keyword evidence="4" id="KW-0145">Chemotaxis</keyword>
<keyword evidence="9 11" id="KW-0807">Transducer</keyword>
<evidence type="ECO:0000256" key="8">
    <source>
        <dbReference type="ARBA" id="ARBA00023136"/>
    </source>
</evidence>
<feature type="transmembrane region" description="Helical" evidence="13">
    <location>
        <begin position="188"/>
        <end position="211"/>
    </location>
</feature>
<evidence type="ECO:0000256" key="6">
    <source>
        <dbReference type="ARBA" id="ARBA00022692"/>
    </source>
</evidence>
<evidence type="ECO:0000256" key="12">
    <source>
        <dbReference type="SAM" id="Coils"/>
    </source>
</evidence>
<keyword evidence="5" id="KW-0997">Cell inner membrane</keyword>
<dbReference type="PROSITE" id="PS50885">
    <property type="entry name" value="HAMP"/>
    <property type="match status" value="1"/>
</dbReference>
<evidence type="ECO:0000256" key="9">
    <source>
        <dbReference type="ARBA" id="ARBA00023224"/>
    </source>
</evidence>
<evidence type="ECO:0000259" key="15">
    <source>
        <dbReference type="PROSITE" id="PS50885"/>
    </source>
</evidence>
<keyword evidence="7 13" id="KW-1133">Transmembrane helix</keyword>
<accession>A0A370MXJ4</accession>
<dbReference type="GO" id="GO:0007165">
    <property type="term" value="P:signal transduction"/>
    <property type="evidence" value="ECO:0007669"/>
    <property type="project" value="UniProtKB-KW"/>
</dbReference>
<evidence type="ECO:0008006" key="18">
    <source>
        <dbReference type="Google" id="ProtNLM"/>
    </source>
</evidence>
<evidence type="ECO:0000256" key="13">
    <source>
        <dbReference type="SAM" id="Phobius"/>
    </source>
</evidence>
<dbReference type="CDD" id="cd11386">
    <property type="entry name" value="MCP_signal"/>
    <property type="match status" value="1"/>
</dbReference>
<dbReference type="InterPro" id="IPR003122">
    <property type="entry name" value="Tar_rcpt_lig-bd"/>
</dbReference>
<feature type="coiled-coil region" evidence="12">
    <location>
        <begin position="469"/>
        <end position="507"/>
    </location>
</feature>
<dbReference type="PANTHER" id="PTHR43531:SF14">
    <property type="entry name" value="METHYL-ACCEPTING CHEMOTAXIS PROTEIN I-RELATED"/>
    <property type="match status" value="1"/>
</dbReference>
<dbReference type="PANTHER" id="PTHR43531">
    <property type="entry name" value="PROTEIN ICFG"/>
    <property type="match status" value="1"/>
</dbReference>
<evidence type="ECO:0000313" key="17">
    <source>
        <dbReference type="Proteomes" id="UP000254875"/>
    </source>
</evidence>
<dbReference type="EMBL" id="QHKS01000039">
    <property type="protein sequence ID" value="RDJ98098.1"/>
    <property type="molecule type" value="Genomic_DNA"/>
</dbReference>
<evidence type="ECO:0000256" key="4">
    <source>
        <dbReference type="ARBA" id="ARBA00022500"/>
    </source>
</evidence>
<dbReference type="GO" id="GO:0006935">
    <property type="term" value="P:chemotaxis"/>
    <property type="evidence" value="ECO:0007669"/>
    <property type="project" value="UniProtKB-KW"/>
</dbReference>
<feature type="domain" description="HAMP" evidence="15">
    <location>
        <begin position="212"/>
        <end position="264"/>
    </location>
</feature>
<dbReference type="RefSeq" id="WP_115108691.1">
    <property type="nucleotide sequence ID" value="NZ_QHKS01000039.1"/>
</dbReference>
<evidence type="ECO:0000256" key="1">
    <source>
        <dbReference type="ARBA" id="ARBA00004429"/>
    </source>
</evidence>
<dbReference type="GO" id="GO:0004888">
    <property type="term" value="F:transmembrane signaling receptor activity"/>
    <property type="evidence" value="ECO:0007669"/>
    <property type="project" value="InterPro"/>
</dbReference>
<feature type="transmembrane region" description="Helical" evidence="13">
    <location>
        <begin position="12"/>
        <end position="34"/>
    </location>
</feature>
<dbReference type="Pfam" id="PF00015">
    <property type="entry name" value="MCPsignal"/>
    <property type="match status" value="1"/>
</dbReference>
<evidence type="ECO:0000256" key="10">
    <source>
        <dbReference type="ARBA" id="ARBA00029447"/>
    </source>
</evidence>
<dbReference type="Proteomes" id="UP000254875">
    <property type="component" value="Unassembled WGS sequence"/>
</dbReference>
<comment type="similarity">
    <text evidence="10">Belongs to the methyl-accepting chemotaxis (MCP) protein family.</text>
</comment>
<dbReference type="SMART" id="SM00283">
    <property type="entry name" value="MA"/>
    <property type="match status" value="1"/>
</dbReference>
<keyword evidence="3" id="KW-0488">Methylation</keyword>
<comment type="subcellular location">
    <subcellularLocation>
        <location evidence="1">Cell inner membrane</location>
        <topology evidence="1">Multi-pass membrane protein</topology>
    </subcellularLocation>
</comment>
<dbReference type="PROSITE" id="PS50111">
    <property type="entry name" value="CHEMOTAXIS_TRANSDUC_2"/>
    <property type="match status" value="1"/>
</dbReference>
<dbReference type="InterPro" id="IPR051310">
    <property type="entry name" value="MCP_chemotaxis"/>
</dbReference>
<gene>
    <name evidence="16" type="ORF">DLM46_34695</name>
</gene>
<organism evidence="16 17">
    <name type="scientific">Paraburkholderia lacunae</name>
    <dbReference type="NCBI Taxonomy" id="2211104"/>
    <lineage>
        <taxon>Bacteria</taxon>
        <taxon>Pseudomonadati</taxon>
        <taxon>Pseudomonadota</taxon>
        <taxon>Betaproteobacteria</taxon>
        <taxon>Burkholderiales</taxon>
        <taxon>Burkholderiaceae</taxon>
        <taxon>Paraburkholderia</taxon>
    </lineage>
</organism>
<dbReference type="InterPro" id="IPR004090">
    <property type="entry name" value="Chemotax_Me-accpt_rcpt"/>
</dbReference>
<evidence type="ECO:0000256" key="2">
    <source>
        <dbReference type="ARBA" id="ARBA00022475"/>
    </source>
</evidence>
<keyword evidence="17" id="KW-1185">Reference proteome</keyword>
<keyword evidence="12" id="KW-0175">Coiled coil</keyword>
<name>A0A370MXJ4_9BURK</name>
<keyword evidence="6 13" id="KW-0812">Transmembrane</keyword>
<evidence type="ECO:0000256" key="7">
    <source>
        <dbReference type="ARBA" id="ARBA00022989"/>
    </source>
</evidence>
<protein>
    <recommendedName>
        <fullName evidence="18">Methyl-accepting chemotaxis protein</fullName>
    </recommendedName>
</protein>
<evidence type="ECO:0000259" key="14">
    <source>
        <dbReference type="PROSITE" id="PS50111"/>
    </source>
</evidence>
<reference evidence="17" key="1">
    <citation type="submission" date="2018-05" db="EMBL/GenBank/DDBJ databases">
        <authorList>
            <person name="Feng T."/>
        </authorList>
    </citation>
    <scope>NUCLEOTIDE SEQUENCE [LARGE SCALE GENOMIC DNA]</scope>
    <source>
        <strain evidence="17">S27</strain>
    </source>
</reference>
<evidence type="ECO:0000256" key="11">
    <source>
        <dbReference type="PROSITE-ProRule" id="PRU00284"/>
    </source>
</evidence>
<dbReference type="SUPFAM" id="SSF58104">
    <property type="entry name" value="Methyl-accepting chemotaxis protein (MCP) signaling domain"/>
    <property type="match status" value="1"/>
</dbReference>
<dbReference type="PRINTS" id="PR00260">
    <property type="entry name" value="CHEMTRNSDUCR"/>
</dbReference>
<evidence type="ECO:0000256" key="5">
    <source>
        <dbReference type="ARBA" id="ARBA00022519"/>
    </source>
</evidence>
<evidence type="ECO:0000256" key="3">
    <source>
        <dbReference type="ARBA" id="ARBA00022481"/>
    </source>
</evidence>
<comment type="caution">
    <text evidence="16">The sequence shown here is derived from an EMBL/GenBank/DDBJ whole genome shotgun (WGS) entry which is preliminary data.</text>
</comment>
<dbReference type="Pfam" id="PF02203">
    <property type="entry name" value="TarH"/>
    <property type="match status" value="1"/>
</dbReference>
<dbReference type="GO" id="GO:0005886">
    <property type="term" value="C:plasma membrane"/>
    <property type="evidence" value="ECO:0007669"/>
    <property type="project" value="UniProtKB-SubCell"/>
</dbReference>
<dbReference type="InterPro" id="IPR003660">
    <property type="entry name" value="HAMP_dom"/>
</dbReference>
<dbReference type="Gene3D" id="1.10.287.950">
    <property type="entry name" value="Methyl-accepting chemotaxis protein"/>
    <property type="match status" value="1"/>
</dbReference>
<dbReference type="OrthoDB" id="9035246at2"/>
<dbReference type="AlphaFoldDB" id="A0A370MXJ4"/>
<feature type="domain" description="Methyl-accepting transducer" evidence="14">
    <location>
        <begin position="269"/>
        <end position="498"/>
    </location>
</feature>
<keyword evidence="8 13" id="KW-0472">Membrane</keyword>
<proteinExistence type="inferred from homology"/>
<dbReference type="InterPro" id="IPR004089">
    <property type="entry name" value="MCPsignal_dom"/>
</dbReference>
<keyword evidence="2" id="KW-1003">Cell membrane</keyword>
<dbReference type="FunFam" id="1.10.287.950:FF:000001">
    <property type="entry name" value="Methyl-accepting chemotaxis sensory transducer"/>
    <property type="match status" value="1"/>
</dbReference>
<evidence type="ECO:0000313" key="16">
    <source>
        <dbReference type="EMBL" id="RDJ98098.1"/>
    </source>
</evidence>
<sequence length="519" mass="55085">MRAALQGIRFKIVLALGVCAALIATTGLIGAHGMSILNTDMHRMYADDTLPITDLATVESSALRIRLGLMRIPSMQSSADAKAMITRLAATQKTLDVAWRDYYPARLTQSDERDVARHIDAAIAAFAPQAARAAAMLDAGDTALARPLLDALADTSQVIYNGTDRIVGIKTAHVRQTADDGADRSRRMFLLCGGAVAIALVIACGVGAYLVRGISRPLDASIAVAYRIADGWLENGIVALADDEFGQLLRALAQMDAQLTDVVRRIQMSSESILAAAGEIADGNRDLSSRTEEQAASLEQTAASMEQLTATNRQNADHAREAMRLAAEASQVAHEGDGATARMLTTMSDIIDSSAKVSDITTLIEGIAFQTNILALNAAVEAARAGELGRGFAVVAGEVRTLAQRSSKAAKDIRELIRSSSATVQLGSTQVEVVGRTMASITRAISRVADINTAMSVASEEQTSGIDQINRAVSQLDEVTQRNAALVEQASAAAQTLEEQAGQQRQMLSAFRFRSQTMA</sequence>